<keyword evidence="6 14" id="KW-1133">Transmembrane helix</keyword>
<comment type="similarity">
    <text evidence="2 12">Belongs to the G-protein coupled receptor T2R family.</text>
</comment>
<dbReference type="PANTHER" id="PTHR11394:SF149">
    <property type="entry name" value="TASTE RECEPTOR TYPE 2 MEMBER 1"/>
    <property type="match status" value="1"/>
</dbReference>
<dbReference type="CDD" id="cd15016">
    <property type="entry name" value="7tm_TAS2R1"/>
    <property type="match status" value="1"/>
</dbReference>
<evidence type="ECO:0000256" key="1">
    <source>
        <dbReference type="ARBA" id="ARBA00004141"/>
    </source>
</evidence>
<feature type="transmembrane region" description="Helical" evidence="14">
    <location>
        <begin position="225"/>
        <end position="251"/>
    </location>
</feature>
<dbReference type="GeneTree" id="ENSGT01150000286961"/>
<evidence type="ECO:0000256" key="5">
    <source>
        <dbReference type="ARBA" id="ARBA00022692"/>
    </source>
</evidence>
<reference evidence="15" key="1">
    <citation type="submission" date="2025-08" db="UniProtKB">
        <authorList>
            <consortium name="Ensembl"/>
        </authorList>
    </citation>
    <scope>IDENTIFICATION</scope>
</reference>
<evidence type="ECO:0000256" key="3">
    <source>
        <dbReference type="ARBA" id="ARBA00022480"/>
    </source>
</evidence>
<dbReference type="Pfam" id="PF05296">
    <property type="entry name" value="TAS2R"/>
    <property type="match status" value="1"/>
</dbReference>
<keyword evidence="16" id="KW-1185">Reference proteome</keyword>
<dbReference type="SUPFAM" id="SSF81321">
    <property type="entry name" value="Family A G protein-coupled receptor-like"/>
    <property type="match status" value="1"/>
</dbReference>
<gene>
    <name evidence="15" type="primary">TAS2R1</name>
</gene>
<evidence type="ECO:0000313" key="15">
    <source>
        <dbReference type="Ensembl" id="ENSSVLP00005007108.1"/>
    </source>
</evidence>
<evidence type="ECO:0000256" key="8">
    <source>
        <dbReference type="ARBA" id="ARBA00023136"/>
    </source>
</evidence>
<protein>
    <recommendedName>
        <fullName evidence="13">Taste receptor type 2</fullName>
    </recommendedName>
</protein>
<keyword evidence="10" id="KW-0325">Glycoprotein</keyword>
<sequence>MSEAHFIIFLLCTVTQSMTGVFANGIIVVANGIALVRQRRLASLDLLLSCLAMTRICMQVLIFGAHLVTLSLLKPSVFIETFLVLIFINKLGLWFATWLGVFYCAKISTIPHSIFFWLKTRISKLVPWLILGSLLHASITCGIHSKYMWPFSKEELMTFFSENRTKIKDMHSVPFYLFITEHILPLLIFLVAVLLLIFSLGRHTQQMKGIAVGTREPCRSPHVSALLSVLSFLILYFSHYAVSILFFAQIFQFGSHPFLFCLMVAGAYPAGHSIILILGNAKLKQSVKMFFLHGRCCQ</sequence>
<dbReference type="FunFam" id="1.20.1070.10:FF:000055">
    <property type="entry name" value="Taste receptor type 2"/>
    <property type="match status" value="1"/>
</dbReference>
<evidence type="ECO:0000256" key="2">
    <source>
        <dbReference type="ARBA" id="ARBA00007376"/>
    </source>
</evidence>
<evidence type="ECO:0000256" key="14">
    <source>
        <dbReference type="SAM" id="Phobius"/>
    </source>
</evidence>
<dbReference type="GO" id="GO:0033038">
    <property type="term" value="F:bitter taste receptor activity"/>
    <property type="evidence" value="ECO:0007669"/>
    <property type="project" value="Ensembl"/>
</dbReference>
<evidence type="ECO:0000256" key="6">
    <source>
        <dbReference type="ARBA" id="ARBA00022989"/>
    </source>
</evidence>
<dbReference type="AlphaFoldDB" id="A0A8D2AV68"/>
<evidence type="ECO:0000256" key="13">
    <source>
        <dbReference type="RuleBase" id="RU004424"/>
    </source>
</evidence>
<feature type="transmembrane region" description="Helical" evidence="14">
    <location>
        <begin position="46"/>
        <end position="70"/>
    </location>
</feature>
<dbReference type="Ensembl" id="ENSSVLT00005007923.1">
    <property type="protein sequence ID" value="ENSSVLP00005007108.1"/>
    <property type="gene ID" value="ENSSVLG00005005821.1"/>
</dbReference>
<keyword evidence="8 13" id="KW-0472">Membrane</keyword>
<keyword evidence="5 13" id="KW-0812">Transmembrane</keyword>
<evidence type="ECO:0000256" key="7">
    <source>
        <dbReference type="ARBA" id="ARBA00023040"/>
    </source>
</evidence>
<keyword evidence="9 13" id="KW-0675">Receptor</keyword>
<evidence type="ECO:0000256" key="12">
    <source>
        <dbReference type="RuleBase" id="RU004423"/>
    </source>
</evidence>
<dbReference type="Proteomes" id="UP000694564">
    <property type="component" value="Chromosome 6"/>
</dbReference>
<dbReference type="GO" id="GO:0016020">
    <property type="term" value="C:membrane"/>
    <property type="evidence" value="ECO:0007669"/>
    <property type="project" value="UniProtKB-SubCell"/>
</dbReference>
<feature type="transmembrane region" description="Helical" evidence="14">
    <location>
        <begin position="6"/>
        <end position="34"/>
    </location>
</feature>
<feature type="transmembrane region" description="Helical" evidence="14">
    <location>
        <begin position="82"/>
        <end position="105"/>
    </location>
</feature>
<proteinExistence type="inferred from homology"/>
<organism evidence="15 16">
    <name type="scientific">Sciurus vulgaris</name>
    <name type="common">Eurasian red squirrel</name>
    <dbReference type="NCBI Taxonomy" id="55149"/>
    <lineage>
        <taxon>Eukaryota</taxon>
        <taxon>Metazoa</taxon>
        <taxon>Chordata</taxon>
        <taxon>Craniata</taxon>
        <taxon>Vertebrata</taxon>
        <taxon>Euteleostomi</taxon>
        <taxon>Mammalia</taxon>
        <taxon>Eutheria</taxon>
        <taxon>Euarchontoglires</taxon>
        <taxon>Glires</taxon>
        <taxon>Rodentia</taxon>
        <taxon>Sciuromorpha</taxon>
        <taxon>Sciuridae</taxon>
        <taxon>Sciurinae</taxon>
        <taxon>Sciurini</taxon>
        <taxon>Sciurus</taxon>
    </lineage>
</organism>
<evidence type="ECO:0000256" key="9">
    <source>
        <dbReference type="ARBA" id="ARBA00023170"/>
    </source>
</evidence>
<evidence type="ECO:0000256" key="10">
    <source>
        <dbReference type="ARBA" id="ARBA00023180"/>
    </source>
</evidence>
<dbReference type="PANTHER" id="PTHR11394">
    <property type="entry name" value="TASTE RECEPTOR TYPE 2"/>
    <property type="match status" value="1"/>
</dbReference>
<evidence type="ECO:0000256" key="4">
    <source>
        <dbReference type="ARBA" id="ARBA00022606"/>
    </source>
</evidence>
<keyword evidence="11 13" id="KW-0807">Transducer</keyword>
<reference evidence="15" key="2">
    <citation type="submission" date="2025-09" db="UniProtKB">
        <authorList>
            <consortium name="Ensembl"/>
        </authorList>
    </citation>
    <scope>IDENTIFICATION</scope>
</reference>
<dbReference type="GO" id="GO:0004930">
    <property type="term" value="F:G protein-coupled receptor activity"/>
    <property type="evidence" value="ECO:0007669"/>
    <property type="project" value="UniProtKB-KW"/>
</dbReference>
<feature type="transmembrane region" description="Helical" evidence="14">
    <location>
        <begin position="257"/>
        <end position="279"/>
    </location>
</feature>
<keyword evidence="7 13" id="KW-0297">G-protein coupled receptor</keyword>
<evidence type="ECO:0000313" key="16">
    <source>
        <dbReference type="Proteomes" id="UP000694564"/>
    </source>
</evidence>
<keyword evidence="3 13" id="KW-0919">Taste</keyword>
<feature type="transmembrane region" description="Helical" evidence="14">
    <location>
        <begin position="175"/>
        <end position="198"/>
    </location>
</feature>
<keyword evidence="4 13" id="KW-0716">Sensory transduction</keyword>
<accession>A0A8D2AV68</accession>
<dbReference type="OrthoDB" id="8876749at2759"/>
<evidence type="ECO:0000256" key="11">
    <source>
        <dbReference type="ARBA" id="ARBA00023224"/>
    </source>
</evidence>
<dbReference type="InterPro" id="IPR007960">
    <property type="entry name" value="TAS2R"/>
</dbReference>
<feature type="transmembrane region" description="Helical" evidence="14">
    <location>
        <begin position="125"/>
        <end position="149"/>
    </location>
</feature>
<comment type="subcellular location">
    <subcellularLocation>
        <location evidence="1 13">Membrane</location>
        <topology evidence="1 13">Multi-pass membrane protein</topology>
    </subcellularLocation>
</comment>
<name>A0A8D2AV68_SCIVU</name>